<protein>
    <submittedName>
        <fullName evidence="5">Regulatory protein, arsR family</fullName>
    </submittedName>
</protein>
<dbReference type="GO" id="GO:0003677">
    <property type="term" value="F:DNA binding"/>
    <property type="evidence" value="ECO:0007669"/>
    <property type="project" value="UniProtKB-KW"/>
</dbReference>
<evidence type="ECO:0000259" key="4">
    <source>
        <dbReference type="PROSITE" id="PS50987"/>
    </source>
</evidence>
<gene>
    <name evidence="5" type="ORF">SAMN04488559_1243</name>
</gene>
<dbReference type="InterPro" id="IPR051081">
    <property type="entry name" value="HTH_MetalResp_TranReg"/>
</dbReference>
<evidence type="ECO:0000313" key="5">
    <source>
        <dbReference type="EMBL" id="SES05842.1"/>
    </source>
</evidence>
<dbReference type="PANTHER" id="PTHR33154:SF18">
    <property type="entry name" value="ARSENICAL RESISTANCE OPERON REPRESSOR"/>
    <property type="match status" value="1"/>
</dbReference>
<sequence length="339" mass="39563">MEIIKTLNQQVEILGLLFVTTAKMDHKSKVIADLEKFGLNGEYFYQQHYAEIEKYIETFREQKAMSEAFTLGELNDFSFFLMISMILLENPELFQNIDCFSTNEYRAKILATYVAMYEQQDKTFCAVTDIDSIISFVDQTKLNEELKWHLMKVLKEPKPYYQKLIQQVIENQSAYEKALKKVKSLKKYLERYEVAVKEEKLLKTRFFSQFNIQKIYPSIIFSGSFLVMEEVGFLGILLDQIVRGEIDRNSEKETLLLKLKALSDSSKFDVLLSIKDAPKYNLELAEEMHLNPSTMSHHMNILLVADLVKISKENGKVYYVIHQQGIEALKKSLDNFLLE</sequence>
<dbReference type="InterPro" id="IPR011991">
    <property type="entry name" value="ArsR-like_HTH"/>
</dbReference>
<dbReference type="AlphaFoldDB" id="A0A1H9U931"/>
<organism evidence="5 6">
    <name type="scientific">Isobaculum melis</name>
    <dbReference type="NCBI Taxonomy" id="142588"/>
    <lineage>
        <taxon>Bacteria</taxon>
        <taxon>Bacillati</taxon>
        <taxon>Bacillota</taxon>
        <taxon>Bacilli</taxon>
        <taxon>Lactobacillales</taxon>
        <taxon>Carnobacteriaceae</taxon>
        <taxon>Isobaculum</taxon>
    </lineage>
</organism>
<dbReference type="SUPFAM" id="SSF46785">
    <property type="entry name" value="Winged helix' DNA-binding domain"/>
    <property type="match status" value="1"/>
</dbReference>
<keyword evidence="3" id="KW-0804">Transcription</keyword>
<dbReference type="Pfam" id="PF01022">
    <property type="entry name" value="HTH_5"/>
    <property type="match status" value="1"/>
</dbReference>
<evidence type="ECO:0000313" key="6">
    <source>
        <dbReference type="Proteomes" id="UP000198948"/>
    </source>
</evidence>
<dbReference type="CDD" id="cd00090">
    <property type="entry name" value="HTH_ARSR"/>
    <property type="match status" value="1"/>
</dbReference>
<dbReference type="Proteomes" id="UP000198948">
    <property type="component" value="Unassembled WGS sequence"/>
</dbReference>
<evidence type="ECO:0000256" key="1">
    <source>
        <dbReference type="ARBA" id="ARBA00023015"/>
    </source>
</evidence>
<keyword evidence="1" id="KW-0805">Transcription regulation</keyword>
<proteinExistence type="predicted"/>
<evidence type="ECO:0000256" key="2">
    <source>
        <dbReference type="ARBA" id="ARBA00023125"/>
    </source>
</evidence>
<dbReference type="PRINTS" id="PR00778">
    <property type="entry name" value="HTHARSR"/>
</dbReference>
<dbReference type="OrthoDB" id="9799175at2"/>
<dbReference type="InterPro" id="IPR036388">
    <property type="entry name" value="WH-like_DNA-bd_sf"/>
</dbReference>
<dbReference type="PROSITE" id="PS50987">
    <property type="entry name" value="HTH_ARSR_2"/>
    <property type="match status" value="1"/>
</dbReference>
<dbReference type="InterPro" id="IPR036390">
    <property type="entry name" value="WH_DNA-bd_sf"/>
</dbReference>
<feature type="domain" description="HTH arsR-type" evidence="4">
    <location>
        <begin position="247"/>
        <end position="339"/>
    </location>
</feature>
<dbReference type="STRING" id="142588.SAMN04488559_1243"/>
<evidence type="ECO:0000256" key="3">
    <source>
        <dbReference type="ARBA" id="ARBA00023163"/>
    </source>
</evidence>
<dbReference type="EMBL" id="FOHA01000024">
    <property type="protein sequence ID" value="SES05842.1"/>
    <property type="molecule type" value="Genomic_DNA"/>
</dbReference>
<dbReference type="GO" id="GO:0003700">
    <property type="term" value="F:DNA-binding transcription factor activity"/>
    <property type="evidence" value="ECO:0007669"/>
    <property type="project" value="InterPro"/>
</dbReference>
<name>A0A1H9U931_9LACT</name>
<keyword evidence="6" id="KW-1185">Reference proteome</keyword>
<dbReference type="RefSeq" id="WP_092653908.1">
    <property type="nucleotide sequence ID" value="NZ_FOHA01000024.1"/>
</dbReference>
<dbReference type="PANTHER" id="PTHR33154">
    <property type="entry name" value="TRANSCRIPTIONAL REGULATOR, ARSR FAMILY"/>
    <property type="match status" value="1"/>
</dbReference>
<reference evidence="5 6" key="1">
    <citation type="submission" date="2016-10" db="EMBL/GenBank/DDBJ databases">
        <authorList>
            <person name="de Groot N.N."/>
        </authorList>
    </citation>
    <scope>NUCLEOTIDE SEQUENCE [LARGE SCALE GENOMIC DNA]</scope>
    <source>
        <strain evidence="5 6">DSM 13760</strain>
    </source>
</reference>
<keyword evidence="2" id="KW-0238">DNA-binding</keyword>
<dbReference type="InterPro" id="IPR001845">
    <property type="entry name" value="HTH_ArsR_DNA-bd_dom"/>
</dbReference>
<dbReference type="SMART" id="SM00418">
    <property type="entry name" value="HTH_ARSR"/>
    <property type="match status" value="1"/>
</dbReference>
<dbReference type="Gene3D" id="1.10.10.10">
    <property type="entry name" value="Winged helix-like DNA-binding domain superfamily/Winged helix DNA-binding domain"/>
    <property type="match status" value="1"/>
</dbReference>
<accession>A0A1H9U931</accession>